<dbReference type="Pfam" id="PF02872">
    <property type="entry name" value="5_nucleotid_C"/>
    <property type="match status" value="1"/>
</dbReference>
<comment type="similarity">
    <text evidence="2">Belongs to the 5'-nucleotidase family.</text>
</comment>
<dbReference type="GO" id="GO:0009166">
    <property type="term" value="P:nucleotide catabolic process"/>
    <property type="evidence" value="ECO:0007669"/>
    <property type="project" value="InterPro"/>
</dbReference>
<dbReference type="PANTHER" id="PTHR11575:SF6">
    <property type="entry name" value="2',3'-CYCLIC-NUCLEOTIDE 2'-PHOSPHODIESTERASE_3'-NUCLEOTIDASE"/>
    <property type="match status" value="1"/>
</dbReference>
<dbReference type="InterPro" id="IPR004843">
    <property type="entry name" value="Calcineurin-like_PHP"/>
</dbReference>
<dbReference type="RefSeq" id="WP_057878517.1">
    <property type="nucleotide sequence ID" value="NZ_JQCA01000060.1"/>
</dbReference>
<dbReference type="Gene3D" id="3.90.780.10">
    <property type="entry name" value="5'-Nucleotidase, C-terminal domain"/>
    <property type="match status" value="1"/>
</dbReference>
<feature type="domain" description="Calcineurin-like phosphoesterase" evidence="3">
    <location>
        <begin position="4"/>
        <end position="238"/>
    </location>
</feature>
<dbReference type="InterPro" id="IPR029052">
    <property type="entry name" value="Metallo-depent_PP-like"/>
</dbReference>
<name>A0A0R2LVT8_9LACO</name>
<comment type="caution">
    <text evidence="5">The sequence shown here is derived from an EMBL/GenBank/DDBJ whole genome shotgun (WGS) entry which is preliminary data.</text>
</comment>
<dbReference type="InterPro" id="IPR006146">
    <property type="entry name" value="5'-Nucleotdase_CS"/>
</dbReference>
<dbReference type="AlphaFoldDB" id="A0A0R2LVT8"/>
<evidence type="ECO:0000259" key="3">
    <source>
        <dbReference type="Pfam" id="PF00149"/>
    </source>
</evidence>
<evidence type="ECO:0000256" key="1">
    <source>
        <dbReference type="ARBA" id="ARBA00022729"/>
    </source>
</evidence>
<dbReference type="GO" id="GO:0000166">
    <property type="term" value="F:nucleotide binding"/>
    <property type="evidence" value="ECO:0007669"/>
    <property type="project" value="UniProtKB-KW"/>
</dbReference>
<keyword evidence="2" id="KW-0378">Hydrolase</keyword>
<dbReference type="Gene3D" id="3.60.21.10">
    <property type="match status" value="1"/>
</dbReference>
<dbReference type="Pfam" id="PF00149">
    <property type="entry name" value="Metallophos"/>
    <property type="match status" value="1"/>
</dbReference>
<feature type="domain" description="5'-Nucleotidase C-terminal" evidence="4">
    <location>
        <begin position="322"/>
        <end position="480"/>
    </location>
</feature>
<proteinExistence type="inferred from homology"/>
<organism evidence="5 6">
    <name type="scientific">Levilactobacillus paucivorans</name>
    <dbReference type="NCBI Taxonomy" id="616990"/>
    <lineage>
        <taxon>Bacteria</taxon>
        <taxon>Bacillati</taxon>
        <taxon>Bacillota</taxon>
        <taxon>Bacilli</taxon>
        <taxon>Lactobacillales</taxon>
        <taxon>Lactobacillaceae</taxon>
        <taxon>Levilactobacillus</taxon>
    </lineage>
</organism>
<dbReference type="Proteomes" id="UP000051906">
    <property type="component" value="Unassembled WGS sequence"/>
</dbReference>
<dbReference type="InterPro" id="IPR036907">
    <property type="entry name" value="5'-Nucleotdase_C_sf"/>
</dbReference>
<keyword evidence="1" id="KW-0732">Signal</keyword>
<dbReference type="PATRIC" id="fig|616990.3.peg.2209"/>
<dbReference type="PROSITE" id="PS00786">
    <property type="entry name" value="5_NUCLEOTIDASE_2"/>
    <property type="match status" value="1"/>
</dbReference>
<dbReference type="OrthoDB" id="9801679at2"/>
<accession>A0A0R2LVT8</accession>
<dbReference type="SUPFAM" id="SSF55816">
    <property type="entry name" value="5'-nucleotidase (syn. UDP-sugar hydrolase), C-terminal domain"/>
    <property type="match status" value="1"/>
</dbReference>
<sequence>MTHLKILSTSDVHGYVYPTGYSTPNDKRDFGFLKAATVIDTVRQEADPDDIVLTIENGDWIQGSPFAAYIAKHDDAPRDLFTQLSSAMAYDAGVLGNHEFNYGLSYLRSCEAARQYPLLGANIQGGQRAGIVDAPYTILERGGVKIAILGLTTAYIPMWEAAGHIEGLTFVSAFTTAQHWVPRLRELADVVIVAYHGGLEADPLTGDPTERLTGENEGYQLMTAVPGIDALITGHQHREIAGVYQGVPVTQPGEKGVAVGLIDLELDAHHQVVTHRAELLSTAQATPKRALQALTTATEAAVQAWLDQPIGQVTGASLVVTDSFDARLHGHPYLQFVNEVAMDAGQTDIALTSLFNDDVRGLGTHVTMRQLLNSYGYPNTLVVERLTGSALKAALERSASFFTCEGSTVKVNPAFIYPKLQLYNYDVYSGIDYTFDLHQPIGQRVVDLSYHGQPIQPDQELLIAVNQYRGNGGGDYPMFAASKIVREINVDMVALILDYFEHHPVVTGKPQTNFQVRA</sequence>
<dbReference type="STRING" id="616990.IV54_GL002089"/>
<reference evidence="5 6" key="1">
    <citation type="journal article" date="2015" name="Genome Announc.">
        <title>Expanding the biotechnology potential of lactobacilli through comparative genomics of 213 strains and associated genera.</title>
        <authorList>
            <person name="Sun Z."/>
            <person name="Harris H.M."/>
            <person name="McCann A."/>
            <person name="Guo C."/>
            <person name="Argimon S."/>
            <person name="Zhang W."/>
            <person name="Yang X."/>
            <person name="Jeffery I.B."/>
            <person name="Cooney J.C."/>
            <person name="Kagawa T.F."/>
            <person name="Liu W."/>
            <person name="Song Y."/>
            <person name="Salvetti E."/>
            <person name="Wrobel A."/>
            <person name="Rasinkangas P."/>
            <person name="Parkhill J."/>
            <person name="Rea M.C."/>
            <person name="O'Sullivan O."/>
            <person name="Ritari J."/>
            <person name="Douillard F.P."/>
            <person name="Paul Ross R."/>
            <person name="Yang R."/>
            <person name="Briner A.E."/>
            <person name="Felis G.E."/>
            <person name="de Vos W.M."/>
            <person name="Barrangou R."/>
            <person name="Klaenhammer T.R."/>
            <person name="Caufield P.W."/>
            <person name="Cui Y."/>
            <person name="Zhang H."/>
            <person name="O'Toole P.W."/>
        </authorList>
    </citation>
    <scope>NUCLEOTIDE SEQUENCE [LARGE SCALE GENOMIC DNA]</scope>
    <source>
        <strain evidence="5 6">DSM 22467</strain>
    </source>
</reference>
<dbReference type="InterPro" id="IPR008334">
    <property type="entry name" value="5'-Nucleotdase_C"/>
</dbReference>
<dbReference type="PANTHER" id="PTHR11575">
    <property type="entry name" value="5'-NUCLEOTIDASE-RELATED"/>
    <property type="match status" value="1"/>
</dbReference>
<dbReference type="EMBL" id="JQCA01000060">
    <property type="protein sequence ID" value="KRO03728.1"/>
    <property type="molecule type" value="Genomic_DNA"/>
</dbReference>
<evidence type="ECO:0000313" key="5">
    <source>
        <dbReference type="EMBL" id="KRO03728.1"/>
    </source>
</evidence>
<protein>
    <submittedName>
        <fullName evidence="5">2,3-cyclic-nucleotide 2-phosphodiesterase</fullName>
    </submittedName>
</protein>
<evidence type="ECO:0000259" key="4">
    <source>
        <dbReference type="Pfam" id="PF02872"/>
    </source>
</evidence>
<dbReference type="InterPro" id="IPR006179">
    <property type="entry name" value="5_nucleotidase/apyrase"/>
</dbReference>
<gene>
    <name evidence="5" type="ORF">IV54_GL002089</name>
</gene>
<evidence type="ECO:0000256" key="2">
    <source>
        <dbReference type="RuleBase" id="RU362119"/>
    </source>
</evidence>
<dbReference type="PRINTS" id="PR01607">
    <property type="entry name" value="APYRASEFAMLY"/>
</dbReference>
<dbReference type="GO" id="GO:0030288">
    <property type="term" value="C:outer membrane-bounded periplasmic space"/>
    <property type="evidence" value="ECO:0007669"/>
    <property type="project" value="TreeGrafter"/>
</dbReference>
<evidence type="ECO:0000313" key="6">
    <source>
        <dbReference type="Proteomes" id="UP000051906"/>
    </source>
</evidence>
<keyword evidence="2" id="KW-0547">Nucleotide-binding</keyword>
<dbReference type="GO" id="GO:0016788">
    <property type="term" value="F:hydrolase activity, acting on ester bonds"/>
    <property type="evidence" value="ECO:0007669"/>
    <property type="project" value="InterPro"/>
</dbReference>
<dbReference type="GO" id="GO:0046872">
    <property type="term" value="F:metal ion binding"/>
    <property type="evidence" value="ECO:0007669"/>
    <property type="project" value="InterPro"/>
</dbReference>
<dbReference type="SUPFAM" id="SSF56300">
    <property type="entry name" value="Metallo-dependent phosphatases"/>
    <property type="match status" value="1"/>
</dbReference>
<keyword evidence="6" id="KW-1185">Reference proteome</keyword>